<name>A0A2V2BDG9_9GAMM</name>
<dbReference type="SUPFAM" id="SSF49584">
    <property type="entry name" value="Periplasmic chaperone C-domain"/>
    <property type="match status" value="1"/>
</dbReference>
<dbReference type="GO" id="GO:0030288">
    <property type="term" value="C:outer membrane-bounded periplasmic space"/>
    <property type="evidence" value="ECO:0007669"/>
    <property type="project" value="InterPro"/>
</dbReference>
<dbReference type="PANTHER" id="PTHR30251:SF9">
    <property type="entry name" value="CHAPERONE PROTEIN CAF1M"/>
    <property type="match status" value="1"/>
</dbReference>
<evidence type="ECO:0000259" key="8">
    <source>
        <dbReference type="Pfam" id="PF00345"/>
    </source>
</evidence>
<dbReference type="InterPro" id="IPR016148">
    <property type="entry name" value="Pili_assmbl_chaperone_C"/>
</dbReference>
<dbReference type="SUPFAM" id="SSF49354">
    <property type="entry name" value="PapD-like"/>
    <property type="match status" value="1"/>
</dbReference>
<dbReference type="OrthoDB" id="9131059at2"/>
<reference evidence="10 11" key="1">
    <citation type="submission" date="2018-05" db="EMBL/GenBank/DDBJ databases">
        <title>Genomic Encyclopedia of Type Strains, Phase IV (KMG-V): Genome sequencing to study the core and pangenomes of soil and plant-associated prokaryotes.</title>
        <authorList>
            <person name="Whitman W."/>
        </authorList>
    </citation>
    <scope>NUCLEOTIDE SEQUENCE [LARGE SCALE GENOMIC DNA]</scope>
    <source>
        <strain evidence="10 11">PNA 200-10</strain>
    </source>
</reference>
<comment type="similarity">
    <text evidence="2">Belongs to the periplasmic pilus chaperone family.</text>
</comment>
<evidence type="ECO:0000256" key="5">
    <source>
        <dbReference type="ARBA" id="ARBA00023186"/>
    </source>
</evidence>
<dbReference type="InterPro" id="IPR001829">
    <property type="entry name" value="Pili_assmbl_chaperone_bac"/>
</dbReference>
<evidence type="ECO:0000256" key="3">
    <source>
        <dbReference type="ARBA" id="ARBA00022729"/>
    </source>
</evidence>
<dbReference type="InterPro" id="IPR016147">
    <property type="entry name" value="Pili_assmbl_chaperone_N"/>
</dbReference>
<dbReference type="Pfam" id="PF00345">
    <property type="entry name" value="PapD_N"/>
    <property type="match status" value="1"/>
</dbReference>
<dbReference type="InterPro" id="IPR013783">
    <property type="entry name" value="Ig-like_fold"/>
</dbReference>
<feature type="chain" id="PRO_5015887237" evidence="7">
    <location>
        <begin position="25"/>
        <end position="244"/>
    </location>
</feature>
<dbReference type="Proteomes" id="UP000245981">
    <property type="component" value="Unassembled WGS sequence"/>
</dbReference>
<keyword evidence="6" id="KW-0393">Immunoglobulin domain</keyword>
<dbReference type="InterPro" id="IPR050643">
    <property type="entry name" value="Periplasmic_pilus_chap"/>
</dbReference>
<keyword evidence="3 7" id="KW-0732">Signal</keyword>
<feature type="domain" description="Pili assembly chaperone C-terminal" evidence="9">
    <location>
        <begin position="180"/>
        <end position="236"/>
    </location>
</feature>
<dbReference type="Gene3D" id="2.60.40.10">
    <property type="entry name" value="Immunoglobulins"/>
    <property type="match status" value="2"/>
</dbReference>
<protein>
    <submittedName>
        <fullName evidence="10">P pilus assembly chaperone PapD</fullName>
    </submittedName>
</protein>
<sequence>MNNSVITTALLAGALLTQCVSAAAAGLQPATSANTFRVTLGSTRVIYPEGAPGAQVSVSNPQDRPMLVQSTVTGEDHKTPAPFLVTPPLFRLEANQQSRLRIIRTGGSLPQTRESLYWLCVKALPPSGEASDNTSGVSVTVNMAISTCDKLIFRPSGLKGSPEDAAGALTWARTGKELRVSNPTPFYMNLKTVSVGGKEVGDLTYVPPQGSVTLPLPAGAAGAVKWSVINDQGGESRQFGAAVD</sequence>
<feature type="signal peptide" evidence="7">
    <location>
        <begin position="1"/>
        <end position="24"/>
    </location>
</feature>
<dbReference type="InterPro" id="IPR008962">
    <property type="entry name" value="PapD-like_sf"/>
</dbReference>
<keyword evidence="5" id="KW-0143">Chaperone</keyword>
<dbReference type="PANTHER" id="PTHR30251">
    <property type="entry name" value="PILUS ASSEMBLY CHAPERONE"/>
    <property type="match status" value="1"/>
</dbReference>
<dbReference type="RefSeq" id="WP_105080918.1">
    <property type="nucleotide sequence ID" value="NZ_JAKZMU010000012.1"/>
</dbReference>
<evidence type="ECO:0000256" key="6">
    <source>
        <dbReference type="ARBA" id="ARBA00023319"/>
    </source>
</evidence>
<dbReference type="EMBL" id="QGHF01000010">
    <property type="protein sequence ID" value="PWK94589.1"/>
    <property type="molecule type" value="Genomic_DNA"/>
</dbReference>
<dbReference type="AlphaFoldDB" id="A0A2V2BDG9"/>
<dbReference type="GO" id="GO:0071555">
    <property type="term" value="P:cell wall organization"/>
    <property type="evidence" value="ECO:0007669"/>
    <property type="project" value="InterPro"/>
</dbReference>
<dbReference type="InterPro" id="IPR036316">
    <property type="entry name" value="Pili_assmbl_chap_C_dom_sf"/>
</dbReference>
<evidence type="ECO:0000256" key="7">
    <source>
        <dbReference type="SAM" id="SignalP"/>
    </source>
</evidence>
<accession>A0A2V2BDG9</accession>
<comment type="caution">
    <text evidence="10">The sequence shown here is derived from an EMBL/GenBank/DDBJ whole genome shotgun (WGS) entry which is preliminary data.</text>
</comment>
<evidence type="ECO:0000256" key="2">
    <source>
        <dbReference type="ARBA" id="ARBA00007399"/>
    </source>
</evidence>
<dbReference type="Pfam" id="PF02753">
    <property type="entry name" value="PapD_C"/>
    <property type="match status" value="1"/>
</dbReference>
<gene>
    <name evidence="10" type="ORF">C7431_11085</name>
</gene>
<evidence type="ECO:0000313" key="10">
    <source>
        <dbReference type="EMBL" id="PWK94589.1"/>
    </source>
</evidence>
<proteinExistence type="inferred from homology"/>
<evidence type="ECO:0000256" key="4">
    <source>
        <dbReference type="ARBA" id="ARBA00022764"/>
    </source>
</evidence>
<dbReference type="PRINTS" id="PR00969">
    <property type="entry name" value="CHAPERONPILI"/>
</dbReference>
<feature type="domain" description="Pili assembly chaperone N-terminal" evidence="8">
    <location>
        <begin position="38"/>
        <end position="158"/>
    </location>
</feature>
<comment type="subcellular location">
    <subcellularLocation>
        <location evidence="1">Periplasm</location>
    </subcellularLocation>
</comment>
<evidence type="ECO:0000259" key="9">
    <source>
        <dbReference type="Pfam" id="PF02753"/>
    </source>
</evidence>
<evidence type="ECO:0000313" key="11">
    <source>
        <dbReference type="Proteomes" id="UP000245981"/>
    </source>
</evidence>
<evidence type="ECO:0000256" key="1">
    <source>
        <dbReference type="ARBA" id="ARBA00004418"/>
    </source>
</evidence>
<organism evidence="10 11">
    <name type="scientific">Pantoea allii</name>
    <dbReference type="NCBI Taxonomy" id="574096"/>
    <lineage>
        <taxon>Bacteria</taxon>
        <taxon>Pseudomonadati</taxon>
        <taxon>Pseudomonadota</taxon>
        <taxon>Gammaproteobacteria</taxon>
        <taxon>Enterobacterales</taxon>
        <taxon>Erwiniaceae</taxon>
        <taxon>Pantoea</taxon>
    </lineage>
</organism>
<keyword evidence="4" id="KW-0574">Periplasm</keyword>
<dbReference type="STRING" id="574096.HA38_12075"/>